<dbReference type="GO" id="GO:0004139">
    <property type="term" value="F:deoxyribose-phosphate aldolase activity"/>
    <property type="evidence" value="ECO:0007669"/>
    <property type="project" value="UniProtKB-EC"/>
</dbReference>
<evidence type="ECO:0000256" key="7">
    <source>
        <dbReference type="ARBA" id="ARBA00048791"/>
    </source>
</evidence>
<evidence type="ECO:0000313" key="9">
    <source>
        <dbReference type="EMBL" id="KAF9483062.1"/>
    </source>
</evidence>
<evidence type="ECO:0000256" key="4">
    <source>
        <dbReference type="ARBA" id="ARBA00023239"/>
    </source>
</evidence>
<comment type="catalytic activity">
    <reaction evidence="7">
        <text>2-deoxy-D-ribose 5-phosphate = D-glyceraldehyde 3-phosphate + acetaldehyde</text>
        <dbReference type="Rhea" id="RHEA:12821"/>
        <dbReference type="ChEBI" id="CHEBI:15343"/>
        <dbReference type="ChEBI" id="CHEBI:59776"/>
        <dbReference type="ChEBI" id="CHEBI:62877"/>
        <dbReference type="EC" id="4.1.2.4"/>
    </reaction>
</comment>
<feature type="active site" description="Schiff-base intermediate with acetaldehyde" evidence="8">
    <location>
        <position position="194"/>
    </location>
</feature>
<dbReference type="FunFam" id="3.20.20.70:FF:000044">
    <property type="entry name" value="Deoxyribose-phosphate aldolase"/>
    <property type="match status" value="1"/>
</dbReference>
<dbReference type="InterPro" id="IPR028581">
    <property type="entry name" value="DeoC_typeI"/>
</dbReference>
<gene>
    <name evidence="9" type="ORF">BDN70DRAFT_929558</name>
</gene>
<dbReference type="GO" id="GO:0009264">
    <property type="term" value="P:deoxyribonucleotide catabolic process"/>
    <property type="evidence" value="ECO:0007669"/>
    <property type="project" value="InterPro"/>
</dbReference>
<dbReference type="PANTHER" id="PTHR10889">
    <property type="entry name" value="DEOXYRIBOSE-PHOSPHATE ALDOLASE"/>
    <property type="match status" value="1"/>
</dbReference>
<comment type="caution">
    <text evidence="9">The sequence shown here is derived from an EMBL/GenBank/DDBJ whole genome shotgun (WGS) entry which is preliminary data.</text>
</comment>
<dbReference type="Pfam" id="PF01791">
    <property type="entry name" value="DeoC"/>
    <property type="match status" value="1"/>
</dbReference>
<proteinExistence type="inferred from homology"/>
<evidence type="ECO:0000256" key="2">
    <source>
        <dbReference type="ARBA" id="ARBA00012515"/>
    </source>
</evidence>
<dbReference type="OrthoDB" id="70823at2759"/>
<dbReference type="NCBIfam" id="TIGR00126">
    <property type="entry name" value="deoC"/>
    <property type="match status" value="1"/>
</dbReference>
<keyword evidence="3" id="KW-0963">Cytoplasm</keyword>
<dbReference type="SMART" id="SM01133">
    <property type="entry name" value="DeoC"/>
    <property type="match status" value="1"/>
</dbReference>
<keyword evidence="10" id="KW-1185">Reference proteome</keyword>
<protein>
    <recommendedName>
        <fullName evidence="2">deoxyribose-phosphate aldolase</fullName>
        <ecNumber evidence="2">4.1.2.4</ecNumber>
    </recommendedName>
    <alternativeName>
        <fullName evidence="6">2-deoxy-D-ribose 5-phosphate aldolase</fullName>
    </alternativeName>
</protein>
<comment type="similarity">
    <text evidence="1">Belongs to the DeoC/FbaB aldolase family. DeoC type 1 subfamily.</text>
</comment>
<dbReference type="InterPro" id="IPR011343">
    <property type="entry name" value="DeoC"/>
</dbReference>
<keyword evidence="5 8" id="KW-0704">Schiff base</keyword>
<sequence length="267" mass="28110">MAGRTDDDWAAFIQQKISEVLSGTDIVKEAPLASISTPEDPRFPLAIDHTLLKQDAIPAQIEALCDEAIEFGFKSCCVNGLYVKSVVERLRNSQTIACCVVGFPLGAGSAESKAYEAQAAIKDGALEIDTVIPLGLLLSQPPRYADLFDHLQTMIRSSAPVPVKVILETGLIPSPELKVAACVIAAEAGAAFVKTSTGFASGTGATKEDVSLMYRSVRYKGNVKVKASGGVRSFDACKEMFAAGAERIGTSSGVSLIKKSVTTSGAY</sequence>
<evidence type="ECO:0000256" key="8">
    <source>
        <dbReference type="PIRSR" id="PIRSR001357-50"/>
    </source>
</evidence>
<keyword evidence="4" id="KW-0456">Lyase</keyword>
<reference evidence="9" key="1">
    <citation type="submission" date="2020-11" db="EMBL/GenBank/DDBJ databases">
        <authorList>
            <consortium name="DOE Joint Genome Institute"/>
            <person name="Ahrendt S."/>
            <person name="Riley R."/>
            <person name="Andreopoulos W."/>
            <person name="Labutti K."/>
            <person name="Pangilinan J."/>
            <person name="Ruiz-Duenas F.J."/>
            <person name="Barrasa J.M."/>
            <person name="Sanchez-Garcia M."/>
            <person name="Camarero S."/>
            <person name="Miyauchi S."/>
            <person name="Serrano A."/>
            <person name="Linde D."/>
            <person name="Babiker R."/>
            <person name="Drula E."/>
            <person name="Ayuso-Fernandez I."/>
            <person name="Pacheco R."/>
            <person name="Padilla G."/>
            <person name="Ferreira P."/>
            <person name="Barriuso J."/>
            <person name="Kellner H."/>
            <person name="Castanera R."/>
            <person name="Alfaro M."/>
            <person name="Ramirez L."/>
            <person name="Pisabarro A.G."/>
            <person name="Kuo A."/>
            <person name="Tritt A."/>
            <person name="Lipzen A."/>
            <person name="He G."/>
            <person name="Yan M."/>
            <person name="Ng V."/>
            <person name="Cullen D."/>
            <person name="Martin F."/>
            <person name="Rosso M.-N."/>
            <person name="Henrissat B."/>
            <person name="Hibbett D."/>
            <person name="Martinez A.T."/>
            <person name="Grigoriev I.V."/>
        </authorList>
    </citation>
    <scope>NUCLEOTIDE SEQUENCE</scope>
    <source>
        <strain evidence="9">CIRM-BRFM 674</strain>
    </source>
</reference>
<dbReference type="CDD" id="cd00959">
    <property type="entry name" value="DeoC"/>
    <property type="match status" value="1"/>
</dbReference>
<evidence type="ECO:0000256" key="1">
    <source>
        <dbReference type="ARBA" id="ARBA00010936"/>
    </source>
</evidence>
<dbReference type="Proteomes" id="UP000807469">
    <property type="component" value="Unassembled WGS sequence"/>
</dbReference>
<dbReference type="HAMAP" id="MF_00114">
    <property type="entry name" value="DeoC_type1"/>
    <property type="match status" value="1"/>
</dbReference>
<feature type="active site" description="Proton donor/acceptor" evidence="8">
    <location>
        <position position="226"/>
    </location>
</feature>
<organism evidence="9 10">
    <name type="scientific">Pholiota conissans</name>
    <dbReference type="NCBI Taxonomy" id="109636"/>
    <lineage>
        <taxon>Eukaryota</taxon>
        <taxon>Fungi</taxon>
        <taxon>Dikarya</taxon>
        <taxon>Basidiomycota</taxon>
        <taxon>Agaricomycotina</taxon>
        <taxon>Agaricomycetes</taxon>
        <taxon>Agaricomycetidae</taxon>
        <taxon>Agaricales</taxon>
        <taxon>Agaricineae</taxon>
        <taxon>Strophariaceae</taxon>
        <taxon>Pholiota</taxon>
    </lineage>
</organism>
<dbReference type="PANTHER" id="PTHR10889:SF1">
    <property type="entry name" value="DEOXYRIBOSE-PHOSPHATE ALDOLASE"/>
    <property type="match status" value="1"/>
</dbReference>
<dbReference type="AlphaFoldDB" id="A0A9P5Z8U6"/>
<evidence type="ECO:0000256" key="3">
    <source>
        <dbReference type="ARBA" id="ARBA00022490"/>
    </source>
</evidence>
<dbReference type="PIRSF" id="PIRSF001357">
    <property type="entry name" value="DeoC"/>
    <property type="match status" value="1"/>
</dbReference>
<evidence type="ECO:0000256" key="6">
    <source>
        <dbReference type="ARBA" id="ARBA00032755"/>
    </source>
</evidence>
<accession>A0A9P5Z8U6</accession>
<dbReference type="EC" id="4.1.2.4" evidence="2"/>
<dbReference type="InterPro" id="IPR013785">
    <property type="entry name" value="Aldolase_TIM"/>
</dbReference>
<dbReference type="Gene3D" id="3.20.20.70">
    <property type="entry name" value="Aldolase class I"/>
    <property type="match status" value="1"/>
</dbReference>
<dbReference type="EMBL" id="MU155158">
    <property type="protein sequence ID" value="KAF9483062.1"/>
    <property type="molecule type" value="Genomic_DNA"/>
</dbReference>
<evidence type="ECO:0000313" key="10">
    <source>
        <dbReference type="Proteomes" id="UP000807469"/>
    </source>
</evidence>
<name>A0A9P5Z8U6_9AGAR</name>
<dbReference type="SUPFAM" id="SSF51569">
    <property type="entry name" value="Aldolase"/>
    <property type="match status" value="1"/>
</dbReference>
<dbReference type="GO" id="GO:0016052">
    <property type="term" value="P:carbohydrate catabolic process"/>
    <property type="evidence" value="ECO:0007669"/>
    <property type="project" value="TreeGrafter"/>
</dbReference>
<dbReference type="InterPro" id="IPR002915">
    <property type="entry name" value="DeoC/FbaB/LacD_aldolase"/>
</dbReference>
<dbReference type="GO" id="GO:0005737">
    <property type="term" value="C:cytoplasm"/>
    <property type="evidence" value="ECO:0007669"/>
    <property type="project" value="InterPro"/>
</dbReference>
<evidence type="ECO:0000256" key="5">
    <source>
        <dbReference type="ARBA" id="ARBA00023270"/>
    </source>
</evidence>